<keyword evidence="3" id="KW-1185">Reference proteome</keyword>
<dbReference type="NCBIfam" id="NF038270">
    <property type="entry name" value="membran_MsaC"/>
    <property type="match status" value="1"/>
</dbReference>
<name>A0A3R6ZZN2_9LACO</name>
<feature type="transmembrane region" description="Helical" evidence="1">
    <location>
        <begin position="115"/>
        <end position="133"/>
    </location>
</feature>
<accession>A0A3R6ZZN2</accession>
<dbReference type="EMBL" id="QOCR01000001">
    <property type="protein sequence ID" value="RHW52306.1"/>
    <property type="molecule type" value="Genomic_DNA"/>
</dbReference>
<feature type="transmembrane region" description="Helical" evidence="1">
    <location>
        <begin position="29"/>
        <end position="50"/>
    </location>
</feature>
<proteinExistence type="predicted"/>
<evidence type="ECO:0000313" key="2">
    <source>
        <dbReference type="EMBL" id="RHW52306.1"/>
    </source>
</evidence>
<evidence type="ECO:0000313" key="3">
    <source>
        <dbReference type="Proteomes" id="UP000284109"/>
    </source>
</evidence>
<dbReference type="Proteomes" id="UP000284109">
    <property type="component" value="Unassembled WGS sequence"/>
</dbReference>
<dbReference type="AlphaFoldDB" id="A0A3R6ZZN2"/>
<sequence>MKKLLITSIIANTVIFGITYSFIANMSSIAFAIMIYLLPLIYNVGATWFASKKLSSKQLNQLFIGLPTISTIFYYVFGLSMKNNSMWEMFINKNTMTSGSVSFSVGHNLISPSQIIFIIALYGCIEFLTKLVLKNKKLEVI</sequence>
<dbReference type="RefSeq" id="WP_118900213.1">
    <property type="nucleotide sequence ID" value="NZ_QOCR01000001.1"/>
</dbReference>
<feature type="transmembrane region" description="Helical" evidence="1">
    <location>
        <begin position="62"/>
        <end position="81"/>
    </location>
</feature>
<organism evidence="2 3">
    <name type="scientific">Bombilactobacillus bombi</name>
    <dbReference type="NCBI Taxonomy" id="1303590"/>
    <lineage>
        <taxon>Bacteria</taxon>
        <taxon>Bacillati</taxon>
        <taxon>Bacillota</taxon>
        <taxon>Bacilli</taxon>
        <taxon>Lactobacillales</taxon>
        <taxon>Lactobacillaceae</taxon>
        <taxon>Bombilactobacillus</taxon>
    </lineage>
</organism>
<keyword evidence="1" id="KW-0812">Transmembrane</keyword>
<reference evidence="2 3" key="1">
    <citation type="submission" date="2018-07" db="EMBL/GenBank/DDBJ databases">
        <title>Genome sequences of six Lactobacillus spp. isolated from bumble bee guts.</title>
        <authorList>
            <person name="Motta E.V.S."/>
            <person name="Moran N.A."/>
        </authorList>
    </citation>
    <scope>NUCLEOTIDE SEQUENCE [LARGE SCALE GENOMIC DNA]</scope>
    <source>
        <strain evidence="2 3">BI-1.1</strain>
    </source>
</reference>
<feature type="transmembrane region" description="Helical" evidence="1">
    <location>
        <begin position="5"/>
        <end position="23"/>
    </location>
</feature>
<gene>
    <name evidence="2" type="ORF">DS831_02995</name>
</gene>
<keyword evidence="1" id="KW-0472">Membrane</keyword>
<protein>
    <submittedName>
        <fullName evidence="2">Uncharacterized protein</fullName>
    </submittedName>
</protein>
<evidence type="ECO:0000256" key="1">
    <source>
        <dbReference type="SAM" id="Phobius"/>
    </source>
</evidence>
<keyword evidence="1" id="KW-1133">Transmembrane helix</keyword>
<comment type="caution">
    <text evidence="2">The sequence shown here is derived from an EMBL/GenBank/DDBJ whole genome shotgun (WGS) entry which is preliminary data.</text>
</comment>